<accession>A0A2J9PL15</accession>
<evidence type="ECO:0000313" key="4">
    <source>
        <dbReference type="EMBL" id="PNL91049.1"/>
    </source>
</evidence>
<dbReference type="Pfam" id="PF00300">
    <property type="entry name" value="His_Phos_1"/>
    <property type="match status" value="1"/>
</dbReference>
<dbReference type="InterPro" id="IPR029033">
    <property type="entry name" value="His_PPase_superfam"/>
</dbReference>
<reference evidence="5" key="1">
    <citation type="submission" date="2017-12" db="EMBL/GenBank/DDBJ databases">
        <title>FDA dAtabase for Regulatory Grade micrObial Sequences (FDA-ARGOS): Supporting development and validation of Infectious Disease Dx tests.</title>
        <authorList>
            <person name="Hoffmann M."/>
            <person name="Allard M."/>
            <person name="Evans P."/>
            <person name="Brown E."/>
            <person name="Tallon L."/>
            <person name="Sadzewicz L."/>
            <person name="Sengamalay N."/>
            <person name="Ott S."/>
            <person name="Godinez A."/>
            <person name="Nagaraj S."/>
            <person name="Vavikolanu K."/>
            <person name="Aluvathingal J."/>
            <person name="Nadendla S."/>
            <person name="Sichtig H."/>
        </authorList>
    </citation>
    <scope>NUCLEOTIDE SEQUENCE [LARGE SCALE GENOMIC DNA]</scope>
    <source>
        <strain evidence="5">FDAARGOS_249</strain>
    </source>
</reference>
<evidence type="ECO:0000256" key="1">
    <source>
        <dbReference type="ARBA" id="ARBA00022801"/>
    </source>
</evidence>
<dbReference type="EMBL" id="NBTM02000001">
    <property type="protein sequence ID" value="PNL91049.1"/>
    <property type="molecule type" value="Genomic_DNA"/>
</dbReference>
<dbReference type="AlphaFoldDB" id="A0A2J9PL15"/>
<dbReference type="PANTHER" id="PTHR46517:SF1">
    <property type="entry name" value="FRUCTOSE-2,6-BISPHOSPHATASE TIGAR"/>
    <property type="match status" value="1"/>
</dbReference>
<dbReference type="Proteomes" id="UP000192813">
    <property type="component" value="Unassembled WGS sequence"/>
</dbReference>
<feature type="active site" description="Tele-phosphohistidine intermediate" evidence="2">
    <location>
        <position position="11"/>
    </location>
</feature>
<dbReference type="InterPro" id="IPR013078">
    <property type="entry name" value="His_Pase_superF_clade-1"/>
</dbReference>
<dbReference type="RefSeq" id="WP_083067801.1">
    <property type="nucleotide sequence ID" value="NZ_NBTM02000001.1"/>
</dbReference>
<feature type="binding site" evidence="3">
    <location>
        <position position="60"/>
    </location>
    <ligand>
        <name>substrate</name>
    </ligand>
</feature>
<dbReference type="SMART" id="SM00855">
    <property type="entry name" value="PGAM"/>
    <property type="match status" value="1"/>
</dbReference>
<keyword evidence="1" id="KW-0378">Hydrolase</keyword>
<dbReference type="GO" id="GO:0005829">
    <property type="term" value="C:cytosol"/>
    <property type="evidence" value="ECO:0007669"/>
    <property type="project" value="TreeGrafter"/>
</dbReference>
<dbReference type="PANTHER" id="PTHR46517">
    <property type="entry name" value="FRUCTOSE-2,6-BISPHOSPHATASE TIGAR"/>
    <property type="match status" value="1"/>
</dbReference>
<dbReference type="InterPro" id="IPR051695">
    <property type="entry name" value="Phosphoglycerate_Mutase"/>
</dbReference>
<evidence type="ECO:0000256" key="2">
    <source>
        <dbReference type="PIRSR" id="PIRSR613078-1"/>
    </source>
</evidence>
<dbReference type="GO" id="GO:0045820">
    <property type="term" value="P:negative regulation of glycolytic process"/>
    <property type="evidence" value="ECO:0007669"/>
    <property type="project" value="TreeGrafter"/>
</dbReference>
<comment type="caution">
    <text evidence="4">The sequence shown here is derived from an EMBL/GenBank/DDBJ whole genome shotgun (WGS) entry which is preliminary data.</text>
</comment>
<dbReference type="GO" id="GO:0004331">
    <property type="term" value="F:fructose-2,6-bisphosphate 2-phosphatase activity"/>
    <property type="evidence" value="ECO:0007669"/>
    <property type="project" value="TreeGrafter"/>
</dbReference>
<name>A0A2J9PL15_9LACT</name>
<feature type="active site" description="Proton donor/acceptor" evidence="2">
    <location>
        <position position="86"/>
    </location>
</feature>
<organism evidence="4 5">
    <name type="scientific">Aerococcus viridans</name>
    <dbReference type="NCBI Taxonomy" id="1377"/>
    <lineage>
        <taxon>Bacteria</taxon>
        <taxon>Bacillati</taxon>
        <taxon>Bacillota</taxon>
        <taxon>Bacilli</taxon>
        <taxon>Lactobacillales</taxon>
        <taxon>Aerococcaceae</taxon>
        <taxon>Aerococcus</taxon>
    </lineage>
</organism>
<dbReference type="GO" id="GO:0043456">
    <property type="term" value="P:regulation of pentose-phosphate shunt"/>
    <property type="evidence" value="ECO:0007669"/>
    <property type="project" value="TreeGrafter"/>
</dbReference>
<feature type="binding site" evidence="3">
    <location>
        <begin position="10"/>
        <end position="17"/>
    </location>
    <ligand>
        <name>substrate</name>
    </ligand>
</feature>
<protein>
    <submittedName>
        <fullName evidence="4">Histidine phosphatase family protein</fullName>
    </submittedName>
</protein>
<evidence type="ECO:0000313" key="5">
    <source>
        <dbReference type="Proteomes" id="UP000192813"/>
    </source>
</evidence>
<sequence length="223" mass="26059">MAAIHYYFVRHGETTANADQRVQGWADSPVTRDGMHVVDQVAETLADVPFDLAYSSDLDRCIETGERILMKQENDIQLFPVEGFREYNFGGLEDQDMEKVWPKSISQLVDEMRINQIPSTQYVPLIIENLVDRDEEGNSEDFITFWNRIEEAMLDIHDDALEVRMETQKKDIHVLIVSHDMPIRFFLHEVLPEFDLKEDLKYGHYAHVVYTKGAYELEEFNQV</sequence>
<evidence type="ECO:0000256" key="3">
    <source>
        <dbReference type="PIRSR" id="PIRSR613078-2"/>
    </source>
</evidence>
<dbReference type="SUPFAM" id="SSF53254">
    <property type="entry name" value="Phosphoglycerate mutase-like"/>
    <property type="match status" value="1"/>
</dbReference>
<dbReference type="CDD" id="cd07067">
    <property type="entry name" value="HP_PGM_like"/>
    <property type="match status" value="1"/>
</dbReference>
<dbReference type="Gene3D" id="3.40.50.1240">
    <property type="entry name" value="Phosphoglycerate mutase-like"/>
    <property type="match status" value="1"/>
</dbReference>
<proteinExistence type="predicted"/>
<gene>
    <name evidence="4" type="ORF">A6J77_001795</name>
</gene>